<dbReference type="EMBL" id="JAMKOV010000001">
    <property type="protein sequence ID" value="KAI8045984.1"/>
    <property type="molecule type" value="Genomic_DNA"/>
</dbReference>
<reference evidence="2" key="1">
    <citation type="journal article" date="2023" name="Genome Biol. Evol.">
        <title>Long-read-based Genome Assembly of Drosophila gunungcola Reveals Fewer Chemosensory Genes in Flower-breeding Species.</title>
        <authorList>
            <person name="Negi A."/>
            <person name="Liao B.Y."/>
            <person name="Yeh S.D."/>
        </authorList>
    </citation>
    <scope>NUCLEOTIDE SEQUENCE</scope>
    <source>
        <strain evidence="2">Sukarami</strain>
    </source>
</reference>
<feature type="transmembrane region" description="Helical" evidence="1">
    <location>
        <begin position="53"/>
        <end position="72"/>
    </location>
</feature>
<protein>
    <submittedName>
        <fullName evidence="2">Uncharacterized protein</fullName>
    </submittedName>
</protein>
<evidence type="ECO:0000313" key="2">
    <source>
        <dbReference type="EMBL" id="KAI8045984.1"/>
    </source>
</evidence>
<keyword evidence="3" id="KW-1185">Reference proteome</keyword>
<gene>
    <name evidence="2" type="ORF">M5D96_002184</name>
</gene>
<feature type="non-terminal residue" evidence="2">
    <location>
        <position position="114"/>
    </location>
</feature>
<evidence type="ECO:0000313" key="3">
    <source>
        <dbReference type="Proteomes" id="UP001059596"/>
    </source>
</evidence>
<evidence type="ECO:0000256" key="1">
    <source>
        <dbReference type="SAM" id="Phobius"/>
    </source>
</evidence>
<dbReference type="Proteomes" id="UP001059596">
    <property type="component" value="Chromosome 3R"/>
</dbReference>
<keyword evidence="1" id="KW-1133">Transmembrane helix</keyword>
<accession>A0A9P9YZJ5</accession>
<keyword evidence="1" id="KW-0812">Transmembrane</keyword>
<organism evidence="2 3">
    <name type="scientific">Drosophila gunungcola</name>
    <name type="common">fruit fly</name>
    <dbReference type="NCBI Taxonomy" id="103775"/>
    <lineage>
        <taxon>Eukaryota</taxon>
        <taxon>Metazoa</taxon>
        <taxon>Ecdysozoa</taxon>
        <taxon>Arthropoda</taxon>
        <taxon>Hexapoda</taxon>
        <taxon>Insecta</taxon>
        <taxon>Pterygota</taxon>
        <taxon>Neoptera</taxon>
        <taxon>Endopterygota</taxon>
        <taxon>Diptera</taxon>
        <taxon>Brachycera</taxon>
        <taxon>Muscomorpha</taxon>
        <taxon>Ephydroidea</taxon>
        <taxon>Drosophilidae</taxon>
        <taxon>Drosophila</taxon>
        <taxon>Sophophora</taxon>
    </lineage>
</organism>
<proteinExistence type="predicted"/>
<comment type="caution">
    <text evidence="2">The sequence shown here is derived from an EMBL/GenBank/DDBJ whole genome shotgun (WGS) entry which is preliminary data.</text>
</comment>
<dbReference type="AlphaFoldDB" id="A0A9P9YZJ5"/>
<keyword evidence="1" id="KW-0472">Membrane</keyword>
<sequence>SLHRWAKQGRRSPSEWPAVGSWQSVSWQSNQLPYEFQCQSSTMGQMYRISTTVIIYFTFYMTTDPLSSGSVMRYRVRRQRRWCCHASSDCNCYWPSQFQLRHAMQNFIDLRAQF</sequence>
<name>A0A9P9YZJ5_9MUSC</name>